<dbReference type="Proteomes" id="UP001292094">
    <property type="component" value="Unassembled WGS sequence"/>
</dbReference>
<feature type="compositionally biased region" description="Pro residues" evidence="1">
    <location>
        <begin position="316"/>
        <end position="326"/>
    </location>
</feature>
<dbReference type="InterPro" id="IPR026095">
    <property type="entry name" value="Myb/SANT-like_DNA-bd_dom_prot"/>
</dbReference>
<evidence type="ECO:0000313" key="4">
    <source>
        <dbReference type="Proteomes" id="UP001292094"/>
    </source>
</evidence>
<proteinExistence type="predicted"/>
<dbReference type="GO" id="GO:0016604">
    <property type="term" value="C:nuclear body"/>
    <property type="evidence" value="ECO:0007669"/>
    <property type="project" value="TreeGrafter"/>
</dbReference>
<feature type="region of interest" description="Disordered" evidence="1">
    <location>
        <begin position="83"/>
        <end position="106"/>
    </location>
</feature>
<dbReference type="AlphaFoldDB" id="A0AAE1PDU9"/>
<dbReference type="PANTHER" id="PTHR22666:SF3">
    <property type="entry name" value="MYB_SANT-LIKE DNA-BINDING DOMAIN-CONTAINING PROTEIN 1"/>
    <property type="match status" value="1"/>
</dbReference>
<feature type="compositionally biased region" description="Basic residues" evidence="1">
    <location>
        <begin position="327"/>
        <end position="343"/>
    </location>
</feature>
<keyword evidence="4" id="KW-1185">Reference proteome</keyword>
<comment type="caution">
    <text evidence="3">The sequence shown here is derived from an EMBL/GenBank/DDBJ whole genome shotgun (WGS) entry which is preliminary data.</text>
</comment>
<feature type="domain" description="Myb/SANT-like DNA-binding" evidence="2">
    <location>
        <begin position="213"/>
        <end position="301"/>
    </location>
</feature>
<evidence type="ECO:0000256" key="1">
    <source>
        <dbReference type="SAM" id="MobiDB-lite"/>
    </source>
</evidence>
<reference evidence="3" key="1">
    <citation type="submission" date="2023-11" db="EMBL/GenBank/DDBJ databases">
        <title>Genome assemblies of two species of porcelain crab, Petrolisthes cinctipes and Petrolisthes manimaculis (Anomura: Porcellanidae).</title>
        <authorList>
            <person name="Angst P."/>
        </authorList>
    </citation>
    <scope>NUCLEOTIDE SEQUENCE</scope>
    <source>
        <strain evidence="3">PB745_02</strain>
        <tissue evidence="3">Gill</tissue>
    </source>
</reference>
<evidence type="ECO:0000313" key="3">
    <source>
        <dbReference type="EMBL" id="KAK4306609.1"/>
    </source>
</evidence>
<evidence type="ECO:0000259" key="2">
    <source>
        <dbReference type="Pfam" id="PF13837"/>
    </source>
</evidence>
<dbReference type="Pfam" id="PF13837">
    <property type="entry name" value="Myb_DNA-bind_4"/>
    <property type="match status" value="1"/>
</dbReference>
<sequence>MVREGSKMSMGECRSLRRGIRPCCPATPTPRRMRTAVNANVLKLRPQCTRTTTLPQHNSEESEDACLCCDGQSEEVVARGQCEAGQGEGGGRLKMSGERSGGVGEGGPAGLPPHQLLGLAGLVAGAGMGPTTHANMGMVGETSTVTAPPPRPIPTTNTTTTVAGVGGLMGGVGRGGGLGQALLNMEGAAGGGMGWGGWGELGEGLGLERGRSRNWTYEETLELISLYTSEEWQSKFSSEKKNHRAIWAALAGALTRRRDVSGDEARQRLNNLKALYNRTRRQLLAGEISSPQWEYWEPLHAFLGRPQPYIPLTSPHTPPSRPPYPFPHHHHPHHHQYHHHHHQQQQQQQHQHHHQGWLGALGLTPHHSHTNTTPRPLPKASPEVIKLEEIVARDGEYITEPCLSILYRNRGT</sequence>
<dbReference type="InterPro" id="IPR044822">
    <property type="entry name" value="Myb_DNA-bind_4"/>
</dbReference>
<accession>A0AAE1PDU9</accession>
<name>A0AAE1PDU9_9EUCA</name>
<gene>
    <name evidence="3" type="ORF">Pmani_021592</name>
</gene>
<dbReference type="PANTHER" id="PTHR22666">
    <property type="entry name" value="MYB_SANT-LIKE DNA-BINDING DOMAIN-CONTAINING PROTEIN 1"/>
    <property type="match status" value="1"/>
</dbReference>
<feature type="region of interest" description="Disordered" evidence="1">
    <location>
        <begin position="310"/>
        <end position="381"/>
    </location>
</feature>
<dbReference type="GO" id="GO:0045893">
    <property type="term" value="P:positive regulation of DNA-templated transcription"/>
    <property type="evidence" value="ECO:0007669"/>
    <property type="project" value="TreeGrafter"/>
</dbReference>
<protein>
    <recommendedName>
        <fullName evidence="2">Myb/SANT-like DNA-binding domain-containing protein</fullName>
    </recommendedName>
</protein>
<dbReference type="EMBL" id="JAWZYT010002109">
    <property type="protein sequence ID" value="KAK4306609.1"/>
    <property type="molecule type" value="Genomic_DNA"/>
</dbReference>
<organism evidence="3 4">
    <name type="scientific">Petrolisthes manimaculis</name>
    <dbReference type="NCBI Taxonomy" id="1843537"/>
    <lineage>
        <taxon>Eukaryota</taxon>
        <taxon>Metazoa</taxon>
        <taxon>Ecdysozoa</taxon>
        <taxon>Arthropoda</taxon>
        <taxon>Crustacea</taxon>
        <taxon>Multicrustacea</taxon>
        <taxon>Malacostraca</taxon>
        <taxon>Eumalacostraca</taxon>
        <taxon>Eucarida</taxon>
        <taxon>Decapoda</taxon>
        <taxon>Pleocyemata</taxon>
        <taxon>Anomura</taxon>
        <taxon>Galatheoidea</taxon>
        <taxon>Porcellanidae</taxon>
        <taxon>Petrolisthes</taxon>
    </lineage>
</organism>